<evidence type="ECO:0000256" key="7">
    <source>
        <dbReference type="ARBA" id="ARBA00022840"/>
    </source>
</evidence>
<comment type="subcellular location">
    <subcellularLocation>
        <location evidence="8">Cytoplasm</location>
    </subcellularLocation>
</comment>
<accession>A0ABY3DUP0</accession>
<dbReference type="Gene3D" id="2.30.130.10">
    <property type="entry name" value="PUA domain"/>
    <property type="match status" value="1"/>
</dbReference>
<gene>
    <name evidence="8" type="primary">proB</name>
    <name evidence="10" type="ORF">FO470_02450</name>
</gene>
<evidence type="ECO:0000313" key="11">
    <source>
        <dbReference type="Proteomes" id="UP000315321"/>
    </source>
</evidence>
<dbReference type="InterPro" id="IPR005715">
    <property type="entry name" value="Glu_5kinase/COase_Synthase"/>
</dbReference>
<keyword evidence="1 8" id="KW-0963">Cytoplasm</keyword>
<dbReference type="EMBL" id="VMBP01000001">
    <property type="protein sequence ID" value="TSJ64172.1"/>
    <property type="molecule type" value="Genomic_DNA"/>
</dbReference>
<dbReference type="GO" id="GO:0004349">
    <property type="term" value="F:glutamate 5-kinase activity"/>
    <property type="evidence" value="ECO:0007669"/>
    <property type="project" value="UniProtKB-EC"/>
</dbReference>
<keyword evidence="2 8" id="KW-0028">Amino-acid biosynthesis</keyword>
<dbReference type="InterPro" id="IPR041739">
    <property type="entry name" value="G5K_ProB"/>
</dbReference>
<evidence type="ECO:0000259" key="9">
    <source>
        <dbReference type="SMART" id="SM00359"/>
    </source>
</evidence>
<name>A0ABY3DUP0_9HYPH</name>
<feature type="binding site" evidence="8">
    <location>
        <position position="35"/>
    </location>
    <ligand>
        <name>ATP</name>
        <dbReference type="ChEBI" id="CHEBI:30616"/>
    </ligand>
</feature>
<reference evidence="10 11" key="1">
    <citation type="submission" date="2019-07" db="EMBL/GenBank/DDBJ databases">
        <authorList>
            <person name="Grouzdev D.S."/>
        </authorList>
    </citation>
    <scope>NUCLEOTIDE SEQUENCE [LARGE SCALE GENOMIC DNA]</scope>
    <source>
        <strain evidence="10 11">3C</strain>
    </source>
</reference>
<feature type="domain" description="PUA" evidence="9">
    <location>
        <begin position="302"/>
        <end position="384"/>
    </location>
</feature>
<sequence length="396" mass="41447">MNRPASPLEAALHAAADAAGAPAPQLSSFRRIVVKVGSALLVDSTRGALRHAWLAALAEDVANLHREGKQVLVVSSGAIALGRNVLKLPKRPLKLEESQAAAAVGQIALGRAWSEALAHEGVTAGQILITLGDTEERRRYLNARSTIAKLLELKVVPVINENDTVATSEIRYGDNDRLAARVAGMTSADLLVLLSDIDGLYTAPPNDDPSADFIPVVPRISAEIEAMAGGAGTELSRGGMKTKIEAAKIATTAGAHMVIASGKVKNPIRAVETGARCTWFLAPANPVASRKRWIAGALEPRGVLHLDAGAVAALRRGSSLLPAGVKRVEGDFQRGDAVVLRGPDGAEIGRGLVAYDHDYAEKIKGRSSDEIAELIGFEGRTAMVHRDDLVIAGGGG</sequence>
<dbReference type="CDD" id="cd04242">
    <property type="entry name" value="AAK_G5K_ProB"/>
    <property type="match status" value="1"/>
</dbReference>
<dbReference type="PROSITE" id="PS50890">
    <property type="entry name" value="PUA"/>
    <property type="match status" value="1"/>
</dbReference>
<dbReference type="RefSeq" id="WP_144341329.1">
    <property type="nucleotide sequence ID" value="NZ_VMBP01000001.1"/>
</dbReference>
<dbReference type="InterPro" id="IPR001048">
    <property type="entry name" value="Asp/Glu/Uridylate_kinase"/>
</dbReference>
<feature type="binding site" evidence="8">
    <location>
        <begin position="195"/>
        <end position="196"/>
    </location>
    <ligand>
        <name>ATP</name>
        <dbReference type="ChEBI" id="CHEBI:30616"/>
    </ligand>
</feature>
<dbReference type="InterPro" id="IPR036393">
    <property type="entry name" value="AceGlu_kinase-like_sf"/>
</dbReference>
<dbReference type="PIRSF" id="PIRSF000729">
    <property type="entry name" value="GK"/>
    <property type="match status" value="1"/>
</dbReference>
<dbReference type="Pfam" id="PF01472">
    <property type="entry name" value="PUA"/>
    <property type="match status" value="1"/>
</dbReference>
<keyword evidence="6 8" id="KW-0418">Kinase</keyword>
<dbReference type="SUPFAM" id="SSF53633">
    <property type="entry name" value="Carbamate kinase-like"/>
    <property type="match status" value="1"/>
</dbReference>
<feature type="binding site" evidence="8">
    <location>
        <position position="163"/>
    </location>
    <ligand>
        <name>substrate</name>
    </ligand>
</feature>
<dbReference type="InterPro" id="IPR036974">
    <property type="entry name" value="PUA_sf"/>
</dbReference>
<keyword evidence="5 8" id="KW-0547">Nucleotide-binding</keyword>
<evidence type="ECO:0000256" key="3">
    <source>
        <dbReference type="ARBA" id="ARBA00022650"/>
    </source>
</evidence>
<dbReference type="InterPro" id="IPR001057">
    <property type="entry name" value="Glu/AcGlu_kinase"/>
</dbReference>
<keyword evidence="4 8" id="KW-0808">Transferase</keyword>
<dbReference type="PROSITE" id="PS00902">
    <property type="entry name" value="GLUTAMATE_5_KINASE"/>
    <property type="match status" value="1"/>
</dbReference>
<dbReference type="InterPro" id="IPR002478">
    <property type="entry name" value="PUA"/>
</dbReference>
<evidence type="ECO:0000256" key="1">
    <source>
        <dbReference type="ARBA" id="ARBA00022490"/>
    </source>
</evidence>
<keyword evidence="11" id="KW-1185">Reference proteome</keyword>
<evidence type="ECO:0000256" key="4">
    <source>
        <dbReference type="ARBA" id="ARBA00022679"/>
    </source>
</evidence>
<comment type="caution">
    <text evidence="10">The sequence shown here is derived from an EMBL/GenBank/DDBJ whole genome shotgun (WGS) entry which is preliminary data.</text>
</comment>
<evidence type="ECO:0000256" key="8">
    <source>
        <dbReference type="HAMAP-Rule" id="MF_00456"/>
    </source>
</evidence>
<evidence type="ECO:0000256" key="6">
    <source>
        <dbReference type="ARBA" id="ARBA00022777"/>
    </source>
</evidence>
<dbReference type="Proteomes" id="UP000315321">
    <property type="component" value="Unassembled WGS sequence"/>
</dbReference>
<keyword evidence="3 8" id="KW-0641">Proline biosynthesis</keyword>
<organism evidence="10 11">
    <name type="scientific">Ancylobacter moscoviensis</name>
    <dbReference type="NCBI Taxonomy" id="2597768"/>
    <lineage>
        <taxon>Bacteria</taxon>
        <taxon>Pseudomonadati</taxon>
        <taxon>Pseudomonadota</taxon>
        <taxon>Alphaproteobacteria</taxon>
        <taxon>Hyphomicrobiales</taxon>
        <taxon>Xanthobacteraceae</taxon>
        <taxon>Ancylobacter</taxon>
    </lineage>
</organism>
<proteinExistence type="inferred from homology"/>
<evidence type="ECO:0000256" key="5">
    <source>
        <dbReference type="ARBA" id="ARBA00022741"/>
    </source>
</evidence>
<comment type="caution">
    <text evidence="8">Lacks conserved residue(s) required for the propagation of feature annotation.</text>
</comment>
<dbReference type="CDD" id="cd21157">
    <property type="entry name" value="PUA_G5K"/>
    <property type="match status" value="1"/>
</dbReference>
<dbReference type="InterPro" id="IPR019797">
    <property type="entry name" value="Glutamate_5-kinase_CS"/>
</dbReference>
<comment type="similarity">
    <text evidence="8">Belongs to the glutamate 5-kinase family.</text>
</comment>
<comment type="catalytic activity">
    <reaction evidence="8">
        <text>L-glutamate + ATP = L-glutamyl 5-phosphate + ADP</text>
        <dbReference type="Rhea" id="RHEA:14877"/>
        <dbReference type="ChEBI" id="CHEBI:29985"/>
        <dbReference type="ChEBI" id="CHEBI:30616"/>
        <dbReference type="ChEBI" id="CHEBI:58274"/>
        <dbReference type="ChEBI" id="CHEBI:456216"/>
        <dbReference type="EC" id="2.7.2.11"/>
    </reaction>
</comment>
<keyword evidence="7 8" id="KW-0067">ATP-binding</keyword>
<dbReference type="Pfam" id="PF00696">
    <property type="entry name" value="AA_kinase"/>
    <property type="match status" value="1"/>
</dbReference>
<dbReference type="SUPFAM" id="SSF88697">
    <property type="entry name" value="PUA domain-like"/>
    <property type="match status" value="1"/>
</dbReference>
<feature type="binding site" evidence="8">
    <location>
        <position position="175"/>
    </location>
    <ligand>
        <name>substrate</name>
    </ligand>
</feature>
<comment type="pathway">
    <text evidence="8">Amino-acid biosynthesis; L-proline biosynthesis; L-glutamate 5-semialdehyde from L-glutamate: step 1/2.</text>
</comment>
<dbReference type="NCBIfam" id="TIGR01027">
    <property type="entry name" value="proB"/>
    <property type="match status" value="1"/>
</dbReference>
<comment type="function">
    <text evidence="8">Catalyzes the transfer of a phosphate group to glutamate to form L-glutamate 5-phosphate.</text>
</comment>
<dbReference type="PANTHER" id="PTHR43654:SF1">
    <property type="entry name" value="ISOPENTENYL PHOSPHATE KINASE"/>
    <property type="match status" value="1"/>
</dbReference>
<dbReference type="EC" id="2.7.2.11" evidence="8"/>
<dbReference type="PANTHER" id="PTHR43654">
    <property type="entry name" value="GLUTAMATE 5-KINASE"/>
    <property type="match status" value="1"/>
</dbReference>
<evidence type="ECO:0000256" key="2">
    <source>
        <dbReference type="ARBA" id="ARBA00022605"/>
    </source>
</evidence>
<feature type="binding site" evidence="8">
    <location>
        <position position="76"/>
    </location>
    <ligand>
        <name>substrate</name>
    </ligand>
</feature>
<dbReference type="InterPro" id="IPR011529">
    <property type="entry name" value="Glu_5kinase"/>
</dbReference>
<protein>
    <recommendedName>
        <fullName evidence="8">Glutamate 5-kinase</fullName>
        <ecNumber evidence="8">2.7.2.11</ecNumber>
    </recommendedName>
    <alternativeName>
        <fullName evidence="8">Gamma-glutamyl kinase</fullName>
        <shortName evidence="8">GK</shortName>
    </alternativeName>
</protein>
<dbReference type="HAMAP" id="MF_00456">
    <property type="entry name" value="ProB"/>
    <property type="match status" value="1"/>
</dbReference>
<dbReference type="PRINTS" id="PR00474">
    <property type="entry name" value="GLU5KINASE"/>
</dbReference>
<dbReference type="SMART" id="SM00359">
    <property type="entry name" value="PUA"/>
    <property type="match status" value="1"/>
</dbReference>
<dbReference type="Gene3D" id="3.40.1160.10">
    <property type="entry name" value="Acetylglutamate kinase-like"/>
    <property type="match status" value="1"/>
</dbReference>
<evidence type="ECO:0000313" key="10">
    <source>
        <dbReference type="EMBL" id="TSJ64172.1"/>
    </source>
</evidence>
<dbReference type="InterPro" id="IPR015947">
    <property type="entry name" value="PUA-like_sf"/>
</dbReference>